<dbReference type="OrthoDB" id="9824194at2"/>
<proteinExistence type="predicted"/>
<name>A0A4P6JTR4_KTERU</name>
<gene>
    <name evidence="1" type="ORF">EPA93_22860</name>
</gene>
<reference evidence="1 2" key="1">
    <citation type="submission" date="2019-01" db="EMBL/GenBank/DDBJ databases">
        <title>Ktedonosporobacter rubrisoli SCAWS-G2.</title>
        <authorList>
            <person name="Huang Y."/>
            <person name="Yan B."/>
        </authorList>
    </citation>
    <scope>NUCLEOTIDE SEQUENCE [LARGE SCALE GENOMIC DNA]</scope>
    <source>
        <strain evidence="1 2">SCAWS-G2</strain>
    </source>
</reference>
<dbReference type="KEGG" id="kbs:EPA93_22860"/>
<evidence type="ECO:0000313" key="1">
    <source>
        <dbReference type="EMBL" id="QBD78672.1"/>
    </source>
</evidence>
<sequence length="150" mass="16909">MSFFYVVTPLLEDEAFTRWLDEFGIIPPPGATSRLPTIRELCSILEQLEGFSFEVSKGSTHWDADIFECGQPGKRESGEYTTIWVSNYEGNEESPVDFCFRKGSARLVLLILRHLTPLCGPLVIVLDTCCIPILVTPETDVDRAQHVWDA</sequence>
<keyword evidence="2" id="KW-1185">Reference proteome</keyword>
<dbReference type="RefSeq" id="WP_129889725.1">
    <property type="nucleotide sequence ID" value="NZ_CP035758.1"/>
</dbReference>
<accession>A0A4P6JTR4</accession>
<organism evidence="1 2">
    <name type="scientific">Ktedonosporobacter rubrisoli</name>
    <dbReference type="NCBI Taxonomy" id="2509675"/>
    <lineage>
        <taxon>Bacteria</taxon>
        <taxon>Bacillati</taxon>
        <taxon>Chloroflexota</taxon>
        <taxon>Ktedonobacteria</taxon>
        <taxon>Ktedonobacterales</taxon>
        <taxon>Ktedonosporobacteraceae</taxon>
        <taxon>Ktedonosporobacter</taxon>
    </lineage>
</organism>
<protein>
    <submittedName>
        <fullName evidence="1">Uncharacterized protein</fullName>
    </submittedName>
</protein>
<dbReference type="AlphaFoldDB" id="A0A4P6JTR4"/>
<dbReference type="Proteomes" id="UP000290365">
    <property type="component" value="Chromosome"/>
</dbReference>
<dbReference type="EMBL" id="CP035758">
    <property type="protein sequence ID" value="QBD78672.1"/>
    <property type="molecule type" value="Genomic_DNA"/>
</dbReference>
<evidence type="ECO:0000313" key="2">
    <source>
        <dbReference type="Proteomes" id="UP000290365"/>
    </source>
</evidence>